<dbReference type="InParanoid" id="A0A251UC89"/>
<feature type="region of interest" description="Disordered" evidence="1">
    <location>
        <begin position="47"/>
        <end position="99"/>
    </location>
</feature>
<reference evidence="3" key="2">
    <citation type="submission" date="2017-02" db="EMBL/GenBank/DDBJ databases">
        <title>Sunflower complete genome.</title>
        <authorList>
            <person name="Langlade N."/>
            <person name="Munos S."/>
        </authorList>
    </citation>
    <scope>NUCLEOTIDE SEQUENCE [LARGE SCALE GENOMIC DNA]</scope>
    <source>
        <tissue evidence="3">Leaves</tissue>
    </source>
</reference>
<accession>A0A251UC89</accession>
<dbReference type="Proteomes" id="UP000215914">
    <property type="component" value="Chromosome 7"/>
</dbReference>
<reference evidence="2" key="3">
    <citation type="submission" date="2020-06" db="EMBL/GenBank/DDBJ databases">
        <title>Helianthus annuus Genome sequencing and assembly Release 2.</title>
        <authorList>
            <person name="Gouzy J."/>
            <person name="Langlade N."/>
            <person name="Munos S."/>
        </authorList>
    </citation>
    <scope>NUCLEOTIDE SEQUENCE</scope>
    <source>
        <tissue evidence="2">Leaves</tissue>
    </source>
</reference>
<sequence length="148" mass="16653">MPIHLNLPINTLYNFHLLKKNPSPQPAALSLQFRSPDFGDDTCGSSCSSPATPKHHHTFQNPLYTCRNKPRHHRVPAKLTYPRRRNPKPSEEPSSPEKASSVPVIVSDIHFVLLDFSILLVHYFKEIAYATNVSILATPFLCLPLFGV</sequence>
<evidence type="ECO:0000313" key="3">
    <source>
        <dbReference type="EMBL" id="OTG19901.1"/>
    </source>
</evidence>
<organism evidence="3 4">
    <name type="scientific">Helianthus annuus</name>
    <name type="common">Common sunflower</name>
    <dbReference type="NCBI Taxonomy" id="4232"/>
    <lineage>
        <taxon>Eukaryota</taxon>
        <taxon>Viridiplantae</taxon>
        <taxon>Streptophyta</taxon>
        <taxon>Embryophyta</taxon>
        <taxon>Tracheophyta</taxon>
        <taxon>Spermatophyta</taxon>
        <taxon>Magnoliopsida</taxon>
        <taxon>eudicotyledons</taxon>
        <taxon>Gunneridae</taxon>
        <taxon>Pentapetalae</taxon>
        <taxon>asterids</taxon>
        <taxon>campanulids</taxon>
        <taxon>Asterales</taxon>
        <taxon>Asteraceae</taxon>
        <taxon>Asteroideae</taxon>
        <taxon>Heliantheae alliance</taxon>
        <taxon>Heliantheae</taxon>
        <taxon>Helianthus</taxon>
    </lineage>
</organism>
<gene>
    <name evidence="3" type="ORF">HannXRQ_Chr07g0187061</name>
    <name evidence="2" type="ORF">HanXRQr2_Chr07g0281111</name>
</gene>
<reference evidence="2" key="1">
    <citation type="journal article" date="2017" name="Nature">
        <title>The sunflower genome provides insights into oil metabolism, flowering and Asterid evolution.</title>
        <authorList>
            <person name="Badouin H."/>
            <person name="Gouzy J."/>
            <person name="Grassa C.J."/>
            <person name="Murat F."/>
            <person name="Staton S.E."/>
            <person name="Cottret L."/>
            <person name="Lelandais-Briere C."/>
            <person name="Owens G.L."/>
            <person name="Carrere S."/>
            <person name="Mayjonade B."/>
            <person name="Legrand L."/>
            <person name="Gill N."/>
            <person name="Kane N.C."/>
            <person name="Bowers J.E."/>
            <person name="Hubner S."/>
            <person name="Bellec A."/>
            <person name="Berard A."/>
            <person name="Berges H."/>
            <person name="Blanchet N."/>
            <person name="Boniface M.C."/>
            <person name="Brunel D."/>
            <person name="Catrice O."/>
            <person name="Chaidir N."/>
            <person name="Claudel C."/>
            <person name="Donnadieu C."/>
            <person name="Faraut T."/>
            <person name="Fievet G."/>
            <person name="Helmstetter N."/>
            <person name="King M."/>
            <person name="Knapp S.J."/>
            <person name="Lai Z."/>
            <person name="Le Paslier M.C."/>
            <person name="Lippi Y."/>
            <person name="Lorenzon L."/>
            <person name="Mandel J.R."/>
            <person name="Marage G."/>
            <person name="Marchand G."/>
            <person name="Marquand E."/>
            <person name="Bret-Mestries E."/>
            <person name="Morien E."/>
            <person name="Nambeesan S."/>
            <person name="Nguyen T."/>
            <person name="Pegot-Espagnet P."/>
            <person name="Pouilly N."/>
            <person name="Raftis F."/>
            <person name="Sallet E."/>
            <person name="Schiex T."/>
            <person name="Thomas J."/>
            <person name="Vandecasteele C."/>
            <person name="Vares D."/>
            <person name="Vear F."/>
            <person name="Vautrin S."/>
            <person name="Crespi M."/>
            <person name="Mangin B."/>
            <person name="Burke J.M."/>
            <person name="Salse J."/>
            <person name="Munos S."/>
            <person name="Vincourt P."/>
            <person name="Rieseberg L.H."/>
            <person name="Langlade N.B."/>
        </authorList>
    </citation>
    <scope>NUCLEOTIDE SEQUENCE</scope>
    <source>
        <tissue evidence="2">Leaves</tissue>
    </source>
</reference>
<protein>
    <submittedName>
        <fullName evidence="3">Uncharacterized protein</fullName>
    </submittedName>
</protein>
<proteinExistence type="predicted"/>
<dbReference type="EMBL" id="CM007896">
    <property type="protein sequence ID" value="OTG19901.1"/>
    <property type="molecule type" value="Genomic_DNA"/>
</dbReference>
<dbReference type="Gramene" id="mRNA:HanXRQr2_Chr07g0281111">
    <property type="protein sequence ID" value="mRNA:HanXRQr2_Chr07g0281111"/>
    <property type="gene ID" value="HanXRQr2_Chr07g0281111"/>
</dbReference>
<keyword evidence="4" id="KW-1185">Reference proteome</keyword>
<dbReference type="AlphaFoldDB" id="A0A251UC89"/>
<dbReference type="EMBL" id="MNCJ02000322">
    <property type="protein sequence ID" value="KAF5797484.1"/>
    <property type="molecule type" value="Genomic_DNA"/>
</dbReference>
<evidence type="ECO:0000256" key="1">
    <source>
        <dbReference type="SAM" id="MobiDB-lite"/>
    </source>
</evidence>
<evidence type="ECO:0000313" key="2">
    <source>
        <dbReference type="EMBL" id="KAF5797484.1"/>
    </source>
</evidence>
<feature type="compositionally biased region" description="Basic residues" evidence="1">
    <location>
        <begin position="68"/>
        <end position="87"/>
    </location>
</feature>
<name>A0A251UC89_HELAN</name>
<evidence type="ECO:0000313" key="4">
    <source>
        <dbReference type="Proteomes" id="UP000215914"/>
    </source>
</evidence>